<feature type="compositionally biased region" description="Polar residues" evidence="1">
    <location>
        <begin position="594"/>
        <end position="606"/>
    </location>
</feature>
<feature type="compositionally biased region" description="Low complexity" evidence="1">
    <location>
        <begin position="30"/>
        <end position="46"/>
    </location>
</feature>
<feature type="compositionally biased region" description="Polar residues" evidence="1">
    <location>
        <begin position="540"/>
        <end position="563"/>
    </location>
</feature>
<feature type="compositionally biased region" description="Polar residues" evidence="1">
    <location>
        <begin position="1605"/>
        <end position="1614"/>
    </location>
</feature>
<feature type="compositionally biased region" description="Basic and acidic residues" evidence="1">
    <location>
        <begin position="1581"/>
        <end position="1595"/>
    </location>
</feature>
<evidence type="ECO:0000313" key="4">
    <source>
        <dbReference type="WBParaSite" id="SMRG1_47170.3"/>
    </source>
</evidence>
<feature type="compositionally biased region" description="Low complexity" evidence="1">
    <location>
        <begin position="399"/>
        <end position="426"/>
    </location>
</feature>
<accession>A0AA84ZUW8</accession>
<feature type="region of interest" description="Disordered" evidence="1">
    <location>
        <begin position="391"/>
        <end position="427"/>
    </location>
</feature>
<feature type="region of interest" description="Disordered" evidence="1">
    <location>
        <begin position="1289"/>
        <end position="1313"/>
    </location>
</feature>
<feature type="region of interest" description="Disordered" evidence="1">
    <location>
        <begin position="1579"/>
        <end position="1614"/>
    </location>
</feature>
<feature type="region of interest" description="Disordered" evidence="1">
    <location>
        <begin position="457"/>
        <end position="477"/>
    </location>
</feature>
<feature type="compositionally biased region" description="Polar residues" evidence="1">
    <location>
        <begin position="573"/>
        <end position="583"/>
    </location>
</feature>
<sequence>MSSHHSLSPRKSCSNQSQPDSRRHEHSCNSVIIGVSTSSEISSSHNSEPEIIEDKPPSPLSLQQDGVFSLVQSPPFENDQLDSASPENLFLNLLIDSNNQTLINLPEIDSTVADQKRELAPFTNVRNPDLQNMTPSERANSVSGDISNPNCSDVAGSFRKPKYSLRDSVSQQPITDYISASTIGSSDPVFSLTTRETNLSLIASRKSVKELYGQPSWWGDGDSDYSYPHTSSFGNKETVHPVIASRKYSMKTDINLTSKENSTRPPAEAFVIDFSSSKPRLERPASISGSLSQCVPLKLRQGLDERERKKKEKQLEVRKQSTSGIVNKVPPEEPFHGVGNREVITALIPLTAPKTTRLFMNTVTTMSNLKSSTTTIQSKTNMNEIQKIRSRGASLSAKGSTVRTSNTTSSVTATTTTTSGRSSSTTINKKPQVIVTKLDKRITSKPDPSLRTRRIDCTTNLTSSSTNASRSNLTDRSRGRLFNQTNIKAPTQSNRTNVKPPFSVGGRRISAGAASLTSQRTAPSQLNRSKVSVVTRGSVHLSTTGLTDSRSNLRGASSATRHSTVQHRGVNRSFMTPTTSSDAKQVKTRESIRSMPNESPISSSPKCDSRRTYESPIGNSAKKPITSTFLRRGTTQGRVGICRKSSTDNINQYSSTNKSSSCVSDRIASVVSTIEAYDDPKAYLFYRMFQGVEEIETTTTDGIFQAFSPYSSVDFQKHFSSEFNDTNEQLDYHLHSYGIDEKFQNFQTNSNIQNKYSALLSIDDEETPYQNLPSHRSDLTTISTSNSRTLATKTPMYLSKRYTNEIPTDQAQNIVKSSTVSNSKINCTIHENDDATMDPTLKSMNLSMFVSTSVISLTPSQTGTYVIDGGDGIDDDNEDNINNTNQDFLQHSDEQNIHLSKDNDLLTPRGSPIGDITAAGEVLNRQSTNHLSNNQQTKQLQQFAKDFENSMLSVEHVQTHTAHHQYSGNKRLNDSISTVDLTKTSSIEKPLCITSSTVCLTETHDNTLQDSKNKKDVLSRVIDNLEDSDHVGTSLTSLTPSHTGTYILDIDDTLIAQGVLPVIIRSHETLASSVTTIDSGLNVESAMNTHGVIVENITPRGSPISKEKLWHIAENDNDDEGRDKDLVLVTSNQSGRPYNIPFHNCDNELTGQFTIESLRAEFEDTYKLLPSPNQFVDGTDSSGNSMNIVESSIPQSESHRSQMKTINPHFVQGKESNRIIPLVNPSNVTLQHRNYFVKPKSINSTELLVSNNLQNDLIMKQNLIHNTYTHNNEKYSSVHIPPNDGVSLPTTVSLKLPDSSSSSNNSSTSSSCSNHILKYNRELTDELDLNNQNIERFDLMHNLNNENNNNLNEHNFAHNTYIKRRNSENYEHSKLLYNNNNAIPSTTGNQLFNVSETIGNHCHITISKRRDNATITNLQSINNNSNCTKITSTTPFSSSFRDSNTMNQLLTRLNSIPTTHYSRPDQSRNVIRTHSCSRGKSRYYSHGSASVPDPASPVRSWSSISSGNEHSLTNRIVCKSRKQLNDQTDSGFVETSYLMKTLNTNKPLPQNSSSTYLEKKSDHFHNSYDYSRTTNLSQYNEDIKSKKSSEIDSRTYTRRKHSRSNDQNDPQKYLTTLDAESYQTWVARMSELAQGLNSLAKEPLFQSDGSCSEENKNEFEPINKLYPDVGTINLPLINDNTQTIPTLPDSTTDPGLSEIVECSAFTTPLPHHTLETMLSVAPENLSNFQKFSQTILNRNNTKKVYLPIIQNGTDEKFTDFILSSQSFQLNPNFDPDSSDPNESAIYYSLMVDTIRYLSIKLRQFSDKLAYRLSHNQQQTNASGSNTTELNSRFVSTQQNRDDVQSSTKYALHDTFENMKAVNQQLQVVGKLLFSKNNDNTMNELNQIDNATSCEYLHKLEQFNQELYRFIPIEPANIHHNHNNINTTTTNDKFIQIPNTNIQSVLTDEQQLNVDSKSMNVSTNQVMMNTTSALNTQFTTDDNTNTINSNNNNNSTSTHLSHPFTSMTTTTTTTITTVHSSNVHVIPLTGKSNDMINKQELLEDEYY</sequence>
<feature type="region of interest" description="Disordered" evidence="1">
    <location>
        <begin position="125"/>
        <end position="148"/>
    </location>
</feature>
<feature type="region of interest" description="Disordered" evidence="1">
    <location>
        <begin position="1"/>
        <end position="60"/>
    </location>
</feature>
<feature type="region of interest" description="Disordered" evidence="1">
    <location>
        <begin position="514"/>
        <end position="623"/>
    </location>
</feature>
<proteinExistence type="predicted"/>
<reference evidence="3 4" key="1">
    <citation type="submission" date="2023-11" db="UniProtKB">
        <authorList>
            <consortium name="WormBaseParasite"/>
        </authorList>
    </citation>
    <scope>IDENTIFICATION</scope>
</reference>
<feature type="compositionally biased region" description="Low complexity" evidence="1">
    <location>
        <begin position="1299"/>
        <end position="1313"/>
    </location>
</feature>
<organism evidence="2 4">
    <name type="scientific">Schistosoma margrebowiei</name>
    <dbReference type="NCBI Taxonomy" id="48269"/>
    <lineage>
        <taxon>Eukaryota</taxon>
        <taxon>Metazoa</taxon>
        <taxon>Spiralia</taxon>
        <taxon>Lophotrochozoa</taxon>
        <taxon>Platyhelminthes</taxon>
        <taxon>Trematoda</taxon>
        <taxon>Digenea</taxon>
        <taxon>Strigeidida</taxon>
        <taxon>Schistosomatoidea</taxon>
        <taxon>Schistosomatidae</taxon>
        <taxon>Schistosoma</taxon>
    </lineage>
</organism>
<evidence type="ECO:0000256" key="1">
    <source>
        <dbReference type="SAM" id="MobiDB-lite"/>
    </source>
</evidence>
<feature type="compositionally biased region" description="Low complexity" evidence="1">
    <location>
        <begin position="458"/>
        <end position="472"/>
    </location>
</feature>
<feature type="compositionally biased region" description="Polar residues" evidence="1">
    <location>
        <begin position="515"/>
        <end position="532"/>
    </location>
</feature>
<evidence type="ECO:0000313" key="2">
    <source>
        <dbReference type="Proteomes" id="UP000050790"/>
    </source>
</evidence>
<protein>
    <submittedName>
        <fullName evidence="3 4">Non-specific serine/threonine protein kinase</fullName>
    </submittedName>
</protein>
<feature type="compositionally biased region" description="Polar residues" evidence="1">
    <location>
        <begin position="1"/>
        <end position="19"/>
    </location>
</feature>
<evidence type="ECO:0000313" key="3">
    <source>
        <dbReference type="WBParaSite" id="SMRG1_47170.1"/>
    </source>
</evidence>
<feature type="compositionally biased region" description="Polar residues" evidence="1">
    <location>
        <begin position="1499"/>
        <end position="1508"/>
    </location>
</feature>
<name>A0AA84ZUW8_9TREM</name>
<dbReference type="WBParaSite" id="SMRG1_47170.3">
    <property type="protein sequence ID" value="SMRG1_47170.3"/>
    <property type="gene ID" value="SMRG1_47170"/>
</dbReference>
<feature type="region of interest" description="Disordered" evidence="1">
    <location>
        <begin position="1478"/>
        <end position="1508"/>
    </location>
</feature>
<dbReference type="Proteomes" id="UP000050790">
    <property type="component" value="Unassembled WGS sequence"/>
</dbReference>
<dbReference type="WBParaSite" id="SMRG1_47170.1">
    <property type="protein sequence ID" value="SMRG1_47170.1"/>
    <property type="gene ID" value="SMRG1_47170"/>
</dbReference>